<evidence type="ECO:0000313" key="3">
    <source>
        <dbReference type="Proteomes" id="UP001525890"/>
    </source>
</evidence>
<dbReference type="SMART" id="SM00558">
    <property type="entry name" value="JmjC"/>
    <property type="match status" value="1"/>
</dbReference>
<dbReference type="Pfam" id="PF13621">
    <property type="entry name" value="Cupin_8"/>
    <property type="match status" value="1"/>
</dbReference>
<dbReference type="PROSITE" id="PS51184">
    <property type="entry name" value="JMJC"/>
    <property type="match status" value="1"/>
</dbReference>
<evidence type="ECO:0000313" key="2">
    <source>
        <dbReference type="EMBL" id="MCT7966123.1"/>
    </source>
</evidence>
<evidence type="ECO:0000259" key="1">
    <source>
        <dbReference type="PROSITE" id="PS51184"/>
    </source>
</evidence>
<sequence>MMQTELWQANLISPSPSGLSNDWKRWIVTNKFRQIPDGQLVDILVQRGVDIRMAIAEVKAVSAHPYFQAATAMMAEQKQQAQSDIAFYSIQAHKLETQLGIYRTLEQLSPNYNRIHRIGRPSHSDFFEQYYAQNTPVILTDVMGNWQALSRWNPEYLKQHYGEVSVGVQFNRESNPLFEQEKDKHRQQMMMKDYVDLVVTGGKTNDYYMVPYNDNFDNPQFKPLLNDIEIFPDYLDPTLQQTRIFFWFGPEGTITPLHHDPCNVLLAQVYGKKRIRLISPNQKHLLYNQVGVYSEVDLLNPDYEKYPRFKEVEVIDVILEPGEVIFLPVGWWHHVESLDISISVSFTNFLVNNYYNI</sequence>
<dbReference type="PANTHER" id="PTHR12461:SF105">
    <property type="entry name" value="HYPOXIA-INDUCIBLE FACTOR 1-ALPHA INHIBITOR"/>
    <property type="match status" value="1"/>
</dbReference>
<comment type="caution">
    <text evidence="2">The sequence shown here is derived from an EMBL/GenBank/DDBJ whole genome shotgun (WGS) entry which is preliminary data.</text>
</comment>
<accession>A0ABT2MN20</accession>
<reference evidence="2 3" key="1">
    <citation type="journal article" date="2022" name="Front. Microbiol.">
        <title>High genomic differentiation and limited gene flow indicate recent cryptic speciation within the genus Laspinema (cyanobacteria).</title>
        <authorList>
            <person name="Stanojkovic A."/>
            <person name="Skoupy S."/>
            <person name="Skaloud P."/>
            <person name="Dvorak P."/>
        </authorList>
    </citation>
    <scope>NUCLEOTIDE SEQUENCE [LARGE SCALE GENOMIC DNA]</scope>
    <source>
        <strain evidence="2 3">D2a</strain>
    </source>
</reference>
<dbReference type="RefSeq" id="WP_368005773.1">
    <property type="nucleotide sequence ID" value="NZ_JAMXFF010000008.1"/>
</dbReference>
<dbReference type="Gene3D" id="2.60.120.650">
    <property type="entry name" value="Cupin"/>
    <property type="match status" value="1"/>
</dbReference>
<name>A0ABT2MN20_9CYAN</name>
<gene>
    <name evidence="2" type="ORF">NG799_07235</name>
</gene>
<dbReference type="EMBL" id="JAMXFF010000008">
    <property type="protein sequence ID" value="MCT7966123.1"/>
    <property type="molecule type" value="Genomic_DNA"/>
</dbReference>
<proteinExistence type="predicted"/>
<organism evidence="2 3">
    <name type="scientific">Laspinema palackyanum D2a</name>
    <dbReference type="NCBI Taxonomy" id="2953684"/>
    <lineage>
        <taxon>Bacteria</taxon>
        <taxon>Bacillati</taxon>
        <taxon>Cyanobacteriota</taxon>
        <taxon>Cyanophyceae</taxon>
        <taxon>Oscillatoriophycideae</taxon>
        <taxon>Oscillatoriales</taxon>
        <taxon>Laspinemataceae</taxon>
        <taxon>Laspinema</taxon>
        <taxon>Laspinema palackyanum</taxon>
    </lineage>
</organism>
<protein>
    <submittedName>
        <fullName evidence="2">Cupin-like domain-containing protein</fullName>
    </submittedName>
</protein>
<dbReference type="InterPro" id="IPR041667">
    <property type="entry name" value="Cupin_8"/>
</dbReference>
<dbReference type="SUPFAM" id="SSF51197">
    <property type="entry name" value="Clavaminate synthase-like"/>
    <property type="match status" value="1"/>
</dbReference>
<feature type="domain" description="JmjC" evidence="1">
    <location>
        <begin position="220"/>
        <end position="357"/>
    </location>
</feature>
<dbReference type="Proteomes" id="UP001525890">
    <property type="component" value="Unassembled WGS sequence"/>
</dbReference>
<keyword evidence="3" id="KW-1185">Reference proteome</keyword>
<dbReference type="PANTHER" id="PTHR12461">
    <property type="entry name" value="HYPOXIA-INDUCIBLE FACTOR 1 ALPHA INHIBITOR-RELATED"/>
    <property type="match status" value="1"/>
</dbReference>
<dbReference type="InterPro" id="IPR003347">
    <property type="entry name" value="JmjC_dom"/>
</dbReference>